<dbReference type="EMBL" id="CP111017">
    <property type="protein sequence ID" value="WAR07434.1"/>
    <property type="molecule type" value="Genomic_DNA"/>
</dbReference>
<feature type="disulfide bond" evidence="2">
    <location>
        <begin position="15"/>
        <end position="25"/>
    </location>
</feature>
<dbReference type="InterPro" id="IPR014716">
    <property type="entry name" value="Fibrinogen_a/b/g_C_1"/>
</dbReference>
<dbReference type="SMART" id="SM00179">
    <property type="entry name" value="EGF_CA"/>
    <property type="match status" value="1"/>
</dbReference>
<reference evidence="4" key="1">
    <citation type="submission" date="2022-11" db="EMBL/GenBank/DDBJ databases">
        <title>Centuries of genome instability and evolution in soft-shell clam transmissible cancer (bioRxiv).</title>
        <authorList>
            <person name="Hart S.F.M."/>
            <person name="Yonemitsu M.A."/>
            <person name="Giersch R.M."/>
            <person name="Beal B.F."/>
            <person name="Arriagada G."/>
            <person name="Davis B.W."/>
            <person name="Ostrander E.A."/>
            <person name="Goff S.P."/>
            <person name="Metzger M.J."/>
        </authorList>
    </citation>
    <scope>NUCLEOTIDE SEQUENCE</scope>
    <source>
        <strain evidence="4">MELC-2E11</strain>
        <tissue evidence="4">Siphon/mantle</tissue>
    </source>
</reference>
<evidence type="ECO:0000313" key="5">
    <source>
        <dbReference type="Proteomes" id="UP001164746"/>
    </source>
</evidence>
<accession>A0ABY7EEA4</accession>
<dbReference type="InterPro" id="IPR000742">
    <property type="entry name" value="EGF"/>
</dbReference>
<keyword evidence="1 2" id="KW-1015">Disulfide bond</keyword>
<dbReference type="Proteomes" id="UP001164746">
    <property type="component" value="Chromosome 6"/>
</dbReference>
<keyword evidence="5" id="KW-1185">Reference proteome</keyword>
<dbReference type="CDD" id="cd00054">
    <property type="entry name" value="EGF_CA"/>
    <property type="match status" value="1"/>
</dbReference>
<dbReference type="Gene3D" id="3.90.215.10">
    <property type="entry name" value="Gamma Fibrinogen, chain A, domain 1"/>
    <property type="match status" value="1"/>
</dbReference>
<dbReference type="Gene3D" id="4.10.530.10">
    <property type="entry name" value="Gamma-fibrinogen Carboxyl Terminal Fragment, domain 2"/>
    <property type="match status" value="1"/>
</dbReference>
<evidence type="ECO:0000313" key="4">
    <source>
        <dbReference type="EMBL" id="WAR07434.1"/>
    </source>
</evidence>
<dbReference type="InterPro" id="IPR036056">
    <property type="entry name" value="Fibrinogen-like_C"/>
</dbReference>
<dbReference type="SUPFAM" id="SSF56496">
    <property type="entry name" value="Fibrinogen C-terminal domain-like"/>
    <property type="match status" value="1"/>
</dbReference>
<evidence type="ECO:0000256" key="1">
    <source>
        <dbReference type="ARBA" id="ARBA00023157"/>
    </source>
</evidence>
<dbReference type="InterPro" id="IPR002181">
    <property type="entry name" value="Fibrinogen_a/b/g_C_dom"/>
</dbReference>
<protein>
    <submittedName>
        <fullName evidence="4">FCN1A-like protein</fullName>
    </submittedName>
</protein>
<organism evidence="4 5">
    <name type="scientific">Mya arenaria</name>
    <name type="common">Soft-shell clam</name>
    <dbReference type="NCBI Taxonomy" id="6604"/>
    <lineage>
        <taxon>Eukaryota</taxon>
        <taxon>Metazoa</taxon>
        <taxon>Spiralia</taxon>
        <taxon>Lophotrochozoa</taxon>
        <taxon>Mollusca</taxon>
        <taxon>Bivalvia</taxon>
        <taxon>Autobranchia</taxon>
        <taxon>Heteroconchia</taxon>
        <taxon>Euheterodonta</taxon>
        <taxon>Imparidentia</taxon>
        <taxon>Neoheterodontei</taxon>
        <taxon>Myida</taxon>
        <taxon>Myoidea</taxon>
        <taxon>Myidae</taxon>
        <taxon>Mya</taxon>
    </lineage>
</organism>
<gene>
    <name evidence="4" type="ORF">MAR_017392</name>
</gene>
<dbReference type="InterPro" id="IPR050373">
    <property type="entry name" value="Fibrinogen_C-term_domain"/>
</dbReference>
<keyword evidence="2" id="KW-0245">EGF-like domain</keyword>
<dbReference type="PROSITE" id="PS01186">
    <property type="entry name" value="EGF_2"/>
    <property type="match status" value="1"/>
</dbReference>
<feature type="domain" description="EGF-like" evidence="3">
    <location>
        <begin position="11"/>
        <end position="46"/>
    </location>
</feature>
<dbReference type="PROSITE" id="PS50026">
    <property type="entry name" value="EGF_3"/>
    <property type="match status" value="1"/>
</dbReference>
<evidence type="ECO:0000256" key="2">
    <source>
        <dbReference type="PROSITE-ProRule" id="PRU00076"/>
    </source>
</evidence>
<dbReference type="Gene3D" id="2.10.25.10">
    <property type="entry name" value="Laminin"/>
    <property type="match status" value="1"/>
</dbReference>
<dbReference type="SMART" id="SM00181">
    <property type="entry name" value="EGF"/>
    <property type="match status" value="1"/>
</dbReference>
<dbReference type="PANTHER" id="PTHR19143">
    <property type="entry name" value="FIBRINOGEN/TENASCIN/ANGIOPOEITIN"/>
    <property type="match status" value="1"/>
</dbReference>
<dbReference type="Pfam" id="PF00147">
    <property type="entry name" value="Fibrinogen_C"/>
    <property type="match status" value="1"/>
</dbReference>
<comment type="caution">
    <text evidence="2">Lacks conserved residue(s) required for the propagation of feature annotation.</text>
</comment>
<dbReference type="PROSITE" id="PS00022">
    <property type="entry name" value="EGF_1"/>
    <property type="match status" value="1"/>
</dbReference>
<dbReference type="SUPFAM" id="SSF57196">
    <property type="entry name" value="EGF/Laminin"/>
    <property type="match status" value="1"/>
</dbReference>
<feature type="disulfide bond" evidence="2">
    <location>
        <begin position="36"/>
        <end position="45"/>
    </location>
</feature>
<dbReference type="Pfam" id="PF00008">
    <property type="entry name" value="EGF"/>
    <property type="match status" value="1"/>
</dbReference>
<feature type="non-terminal residue" evidence="4">
    <location>
        <position position="1"/>
    </location>
</feature>
<evidence type="ECO:0000259" key="3">
    <source>
        <dbReference type="PROSITE" id="PS50026"/>
    </source>
</evidence>
<dbReference type="InterPro" id="IPR001881">
    <property type="entry name" value="EGF-like_Ca-bd_dom"/>
</dbReference>
<proteinExistence type="predicted"/>
<sequence>MAFVSTTVHVDANACHPSPCVHGSCFSGPAGYLCVCDHGYTGIHCDSSIGGIETCLSCPARLTDVPCTHVQKCSSGQQCFARILATSSGDLLHEYGCKDSQLCGARSVIGRRETPTSMTSRQTQTGFPLCERCCLGAICNMNMCGQAPNISVSGGPTCYSCSNHTTKDSCTDIQHCPAGQVCQLVPKISIATHTYHFESSCAVHAAFQRRVTNSPDFHRNLAEYKKGFGDINSNFWMGSLENLKEIVDLGPTDGKFHGVVVGANDSTFSEECTFTLRIISLSGAPSFTIEREANATFSCTGSISPQDNGQVDAGFVIPPVATFATYDRDTTDACAAHQGGGWWYYGCVPSNGSLPTNTYNNSNICGSHFYPGGQLPPDEDAHCAPFNLYSDRPSQ</sequence>
<name>A0ABY7EEA4_MYAAR</name>
<dbReference type="SMART" id="SM00186">
    <property type="entry name" value="FBG"/>
    <property type="match status" value="1"/>
</dbReference>